<protein>
    <submittedName>
        <fullName evidence="3">Uncharacterized protein</fullName>
    </submittedName>
</protein>
<evidence type="ECO:0000256" key="1">
    <source>
        <dbReference type="SAM" id="MobiDB-lite"/>
    </source>
</evidence>
<reference evidence="3 4" key="1">
    <citation type="submission" date="2018-03" db="EMBL/GenBank/DDBJ databases">
        <title>Whole genome sequencing of Histamine producing bacteria.</title>
        <authorList>
            <person name="Butler K."/>
        </authorList>
    </citation>
    <scope>NUCLEOTIDE SEQUENCE [LARGE SCALE GENOMIC DNA]</scope>
    <source>
        <strain evidence="3 4">ATCC 33979</strain>
    </source>
</reference>
<feature type="transmembrane region" description="Helical" evidence="2">
    <location>
        <begin position="12"/>
        <end position="35"/>
    </location>
</feature>
<evidence type="ECO:0000313" key="4">
    <source>
        <dbReference type="Proteomes" id="UP000240410"/>
    </source>
</evidence>
<dbReference type="OrthoDB" id="9995177at2"/>
<gene>
    <name evidence="3" type="ORF">CTM89_15195</name>
</gene>
<proteinExistence type="predicted"/>
<feature type="transmembrane region" description="Helical" evidence="2">
    <location>
        <begin position="497"/>
        <end position="514"/>
    </location>
</feature>
<comment type="caution">
    <text evidence="3">The sequence shown here is derived from an EMBL/GenBank/DDBJ whole genome shotgun (WGS) entry which is preliminary data.</text>
</comment>
<feature type="compositionally biased region" description="Basic and acidic residues" evidence="1">
    <location>
        <begin position="187"/>
        <end position="210"/>
    </location>
</feature>
<dbReference type="RefSeq" id="WP_045070681.1">
    <property type="nucleotide sequence ID" value="NZ_JZSL01000032.1"/>
</dbReference>
<dbReference type="EMBL" id="PYOJ01000020">
    <property type="protein sequence ID" value="PSV88124.1"/>
    <property type="molecule type" value="Genomic_DNA"/>
</dbReference>
<keyword evidence="2" id="KW-0812">Transmembrane</keyword>
<organism evidence="3 4">
    <name type="scientific">Photobacterium leiognathi</name>
    <dbReference type="NCBI Taxonomy" id="553611"/>
    <lineage>
        <taxon>Bacteria</taxon>
        <taxon>Pseudomonadati</taxon>
        <taxon>Pseudomonadota</taxon>
        <taxon>Gammaproteobacteria</taxon>
        <taxon>Vibrionales</taxon>
        <taxon>Vibrionaceae</taxon>
        <taxon>Photobacterium</taxon>
    </lineage>
</organism>
<dbReference type="Proteomes" id="UP000240410">
    <property type="component" value="Unassembled WGS sequence"/>
</dbReference>
<name>A0A2T3M7H6_PHOLE</name>
<dbReference type="AlphaFoldDB" id="A0A2T3M7H6"/>
<keyword evidence="2" id="KW-1133">Transmembrane helix</keyword>
<evidence type="ECO:0000313" key="3">
    <source>
        <dbReference type="EMBL" id="PSV88124.1"/>
    </source>
</evidence>
<sequence>MLRTKKFSAFGLILSDILANGVIVILILMMVTIMIENEAEKQKIEQAKDVTVILGREIMTSLVMNSLKSGPPSVLHDYEHSFIDKRIIKEKIPVFQLINDGLYELHSKTFWDKETLLTNDSSLDNFLSNLSQRHKKLFRIDIFSVNHFYVFMSVLRSHEMTPRHWHFMGENLPGNFTNLALSNQGHDLKESNGVDSTEHDQSSKNNKESGIDSELDANQLLESSNGYLDNLEISQEVQSVSEAMDWLDGDTQIGKKEHSDESYQGIEPSKANQISVSIAGMPLPSMDSKSDITQMLATVYSIMLTSNKMIGNGTFTSLEHIDPLKINGVTQSISSSEPFKLWMSEVFFLSELPRKDKFLIKHNYNDEYYSSVGFKTNNLQDSLKLYNHSLTSELIDKEHRLSFNLNTYPLIHKGNRVFVTPNTIISYIDDEPTSNYRWRTISLIDLVKGQIVIGLVYAAYDTASSEMIIKAEENKPNLLGQDIITKHKPIVNKVEKLSFLFMIIILSIVMMYFYKIRRGDEK</sequence>
<accession>A0A2T3M7H6</accession>
<keyword evidence="2" id="KW-0472">Membrane</keyword>
<feature type="region of interest" description="Disordered" evidence="1">
    <location>
        <begin position="187"/>
        <end position="212"/>
    </location>
</feature>
<evidence type="ECO:0000256" key="2">
    <source>
        <dbReference type="SAM" id="Phobius"/>
    </source>
</evidence>